<evidence type="ECO:0008006" key="3">
    <source>
        <dbReference type="Google" id="ProtNLM"/>
    </source>
</evidence>
<reference evidence="2" key="1">
    <citation type="submission" date="2017-01" db="EMBL/GenBank/DDBJ databases">
        <authorList>
            <person name="Varghese N."/>
            <person name="Submissions S."/>
        </authorList>
    </citation>
    <scope>NUCLEOTIDE SEQUENCE [LARGE SCALE GENOMIC DNA]</scope>
    <source>
        <strain evidence="2">type strain: HArc-</strain>
    </source>
</reference>
<dbReference type="EMBL" id="FTNR01000012">
    <property type="protein sequence ID" value="SIS11995.1"/>
    <property type="molecule type" value="Genomic_DNA"/>
</dbReference>
<evidence type="ECO:0000313" key="2">
    <source>
        <dbReference type="Proteomes" id="UP000185936"/>
    </source>
</evidence>
<evidence type="ECO:0000313" key="1">
    <source>
        <dbReference type="EMBL" id="SIS11995.1"/>
    </source>
</evidence>
<keyword evidence="2" id="KW-1185">Reference proteome</keyword>
<gene>
    <name evidence="1" type="ORF">SAMN05421752_11264</name>
</gene>
<proteinExistence type="predicted"/>
<dbReference type="AlphaFoldDB" id="A0A1N7GHC1"/>
<accession>A0A1N7GHC1</accession>
<dbReference type="Proteomes" id="UP000185936">
    <property type="component" value="Unassembled WGS sequence"/>
</dbReference>
<name>A0A1N7GHC1_9EURY</name>
<protein>
    <recommendedName>
        <fullName evidence="3">PRC-barrel domain-containing protein</fullName>
    </recommendedName>
</protein>
<organism evidence="1 2">
    <name type="scientific">Natronorubrum thiooxidans</name>
    <dbReference type="NCBI Taxonomy" id="308853"/>
    <lineage>
        <taxon>Archaea</taxon>
        <taxon>Methanobacteriati</taxon>
        <taxon>Methanobacteriota</taxon>
        <taxon>Stenosarchaea group</taxon>
        <taxon>Halobacteria</taxon>
        <taxon>Halobacteriales</taxon>
        <taxon>Natrialbaceae</taxon>
        <taxon>Natronorubrum</taxon>
    </lineage>
</organism>
<sequence length="89" mass="9714">METASYSLMPEDTLTKADEGKRVLNTDGTEVGRLVDVRDGYGYVEPNPSLLGTIKAKLGWATRSDEAHPLDEGSIEKITDNAVYLRGTL</sequence>